<dbReference type="GO" id="GO:0016740">
    <property type="term" value="F:transferase activity"/>
    <property type="evidence" value="ECO:0007669"/>
    <property type="project" value="UniProtKB-KW"/>
</dbReference>
<dbReference type="Gene3D" id="3.40.1190.20">
    <property type="match status" value="1"/>
</dbReference>
<dbReference type="Gene3D" id="3.40.50.2000">
    <property type="entry name" value="Glycogen Phosphorylase B"/>
    <property type="match status" value="1"/>
</dbReference>
<accession>A0A7C4AIA6</accession>
<dbReference type="InterPro" id="IPR029056">
    <property type="entry name" value="Ribokinase-like"/>
</dbReference>
<gene>
    <name evidence="1" type="ORF">ENR59_11010</name>
</gene>
<evidence type="ECO:0000313" key="1">
    <source>
        <dbReference type="EMBL" id="HGG93461.1"/>
    </source>
</evidence>
<organism evidence="1">
    <name type="scientific">Fundidesulfovibrio putealis</name>
    <dbReference type="NCBI Taxonomy" id="270496"/>
    <lineage>
        <taxon>Bacteria</taxon>
        <taxon>Pseudomonadati</taxon>
        <taxon>Thermodesulfobacteriota</taxon>
        <taxon>Desulfovibrionia</taxon>
        <taxon>Desulfovibrionales</taxon>
        <taxon>Desulfovibrionaceae</taxon>
        <taxon>Fundidesulfovibrio</taxon>
    </lineage>
</organism>
<protein>
    <submittedName>
        <fullName evidence="1">Glycosyltransferase family 1 protein</fullName>
    </submittedName>
</protein>
<proteinExistence type="predicted"/>
<comment type="caution">
    <text evidence="1">The sequence shown here is derived from an EMBL/GenBank/DDBJ whole genome shotgun (WGS) entry which is preliminary data.</text>
</comment>
<reference evidence="1" key="1">
    <citation type="journal article" date="2020" name="mSystems">
        <title>Genome- and Community-Level Interaction Insights into Carbon Utilization and Element Cycling Functions of Hydrothermarchaeota in Hydrothermal Sediment.</title>
        <authorList>
            <person name="Zhou Z."/>
            <person name="Liu Y."/>
            <person name="Xu W."/>
            <person name="Pan J."/>
            <person name="Luo Z.H."/>
            <person name="Li M."/>
        </authorList>
    </citation>
    <scope>NUCLEOTIDE SEQUENCE [LARGE SCALE GENOMIC DNA]</scope>
    <source>
        <strain evidence="1">SpSt-413</strain>
    </source>
</reference>
<dbReference type="SUPFAM" id="SSF53756">
    <property type="entry name" value="UDP-Glycosyltransferase/glycogen phosphorylase"/>
    <property type="match status" value="1"/>
</dbReference>
<keyword evidence="1" id="KW-0808">Transferase</keyword>
<dbReference type="EMBL" id="DSRP01000763">
    <property type="protein sequence ID" value="HGG93461.1"/>
    <property type="molecule type" value="Genomic_DNA"/>
</dbReference>
<sequence>MLSVAAYSLDLPRYACARLRLLAPAQALGGRVALRWACRSDGADYAIDASALDGADLVVFQRHFPMRETWPLVERALSGPAPVLYDLDDNYLDVPPDHPMADRLAPVAPFARELAARADLVTVSCPELARALTRNLSRDQARACTPVAVLPNLLEEALWRPATPDLSPDQAEGPRPLRVVFAGTPTHRADLEPLGPVLGRVARRFGPAVEMVFMGCDPPPGVPARGAPFLDGYADYARALAALAPDIGLAPLADTPFNRCKSAVKWLEYSALGAAGIYQDLPPYADVRHGMTGLKASTPEEWEDCLTRLLEDHALRRRLGGAARAEVLSRWGLAAGARRYLDCWLDAARRGRRPGGRNA</sequence>
<name>A0A7C4AIA6_9BACT</name>
<dbReference type="AlphaFoldDB" id="A0A7C4AIA6"/>